<dbReference type="EMBL" id="FR824154">
    <property type="protein sequence ID" value="CCA21018.1"/>
    <property type="molecule type" value="Genomic_DNA"/>
</dbReference>
<dbReference type="AlphaFoldDB" id="F0WID7"/>
<protein>
    <submittedName>
        <fullName evidence="1">AlNc14C109G6338 protein</fullName>
    </submittedName>
</protein>
<dbReference type="HOGENOM" id="CLU_1900097_0_0_1"/>
<name>F0WID7_9STRA</name>
<evidence type="ECO:0000313" key="1">
    <source>
        <dbReference type="EMBL" id="CCA21018.1"/>
    </source>
</evidence>
<reference evidence="1" key="1">
    <citation type="journal article" date="2011" name="PLoS Biol.">
        <title>Gene gain and loss during evolution of obligate parasitism in the white rust pathogen of Arabidopsis thaliana.</title>
        <authorList>
            <person name="Kemen E."/>
            <person name="Gardiner A."/>
            <person name="Schultz-Larsen T."/>
            <person name="Kemen A.C."/>
            <person name="Balmuth A.L."/>
            <person name="Robert-Seilaniantz A."/>
            <person name="Bailey K."/>
            <person name="Holub E."/>
            <person name="Studholme D.J."/>
            <person name="Maclean D."/>
            <person name="Jones J.D."/>
        </authorList>
    </citation>
    <scope>NUCLEOTIDE SEQUENCE</scope>
</reference>
<accession>F0WID7</accession>
<proteinExistence type="predicted"/>
<sequence>MAKEKSNVKRQDLLHLDTDKSKVWITLRHTPVSSLNWIRVFLALCCHRGYHIQQYDVDTVFLNGALEEDLNRSLYGLKQAATTWYKMVSNIFEIKLGSNRTKTSGSDQQRHVAIEGRILNKDTGSSHIHSCYGS</sequence>
<organism evidence="1">
    <name type="scientific">Albugo laibachii Nc14</name>
    <dbReference type="NCBI Taxonomy" id="890382"/>
    <lineage>
        <taxon>Eukaryota</taxon>
        <taxon>Sar</taxon>
        <taxon>Stramenopiles</taxon>
        <taxon>Oomycota</taxon>
        <taxon>Peronosporomycetes</taxon>
        <taxon>Albuginales</taxon>
        <taxon>Albuginaceae</taxon>
        <taxon>Albugo</taxon>
    </lineage>
</organism>
<reference evidence="1" key="2">
    <citation type="submission" date="2011-02" db="EMBL/GenBank/DDBJ databases">
        <authorList>
            <person name="MacLean D."/>
        </authorList>
    </citation>
    <scope>NUCLEOTIDE SEQUENCE</scope>
</reference>
<gene>
    <name evidence="1" type="primary">AlNc14C109G6338</name>
    <name evidence="1" type="ORF">ALNC14_071610</name>
</gene>